<sequence>MNYIRRFIKGNMHFLYLLLFVPLILVFCFCEKFITPKYIIHSKYDDYIPFIKFFIVPYMFWFVYMAIGFVYFGLKSRKDFIKLFKFIFFGMSVSYVIFILFPNWQNMRPILKDKDVFSVVVGFIYSVDSSTNVFPSIHVINSIGVNIAICESSLFIERKSIKILSSLVMILICASTVFIKQHSLIDVIGGIVLSAVLYVCIYYIPERHKAKYNGEVKLS</sequence>
<feature type="transmembrane region" description="Helical" evidence="1">
    <location>
        <begin position="86"/>
        <end position="104"/>
    </location>
</feature>
<evidence type="ECO:0000259" key="2">
    <source>
        <dbReference type="Pfam" id="PF01569"/>
    </source>
</evidence>
<evidence type="ECO:0000256" key="1">
    <source>
        <dbReference type="SAM" id="Phobius"/>
    </source>
</evidence>
<feature type="domain" description="Phosphatidic acid phosphatase type 2/haloperoxidase" evidence="2">
    <location>
        <begin position="131"/>
        <end position="207"/>
    </location>
</feature>
<keyword evidence="4" id="KW-1185">Reference proteome</keyword>
<reference evidence="3 4" key="1">
    <citation type="submission" date="2016-02" db="EMBL/GenBank/DDBJ databases">
        <title>Genome sequence of Clostridium colicanis DSM 13634.</title>
        <authorList>
            <person name="Poehlein A."/>
            <person name="Daniel R."/>
        </authorList>
    </citation>
    <scope>NUCLEOTIDE SEQUENCE [LARGE SCALE GENOMIC DNA]</scope>
    <source>
        <strain evidence="3 4">DSM 13634</strain>
    </source>
</reference>
<comment type="caution">
    <text evidence="3">The sequence shown here is derived from an EMBL/GenBank/DDBJ whole genome shotgun (WGS) entry which is preliminary data.</text>
</comment>
<evidence type="ECO:0000313" key="4">
    <source>
        <dbReference type="Proteomes" id="UP000075374"/>
    </source>
</evidence>
<dbReference type="Gene3D" id="1.20.144.10">
    <property type="entry name" value="Phosphatidic acid phosphatase type 2/haloperoxidase"/>
    <property type="match status" value="1"/>
</dbReference>
<dbReference type="STRING" id="1121305.CLCOL_10490"/>
<dbReference type="EMBL" id="LTBB01000004">
    <property type="protein sequence ID" value="KYH29306.1"/>
    <property type="molecule type" value="Genomic_DNA"/>
</dbReference>
<feature type="transmembrane region" description="Helical" evidence="1">
    <location>
        <begin position="185"/>
        <end position="204"/>
    </location>
</feature>
<keyword evidence="1" id="KW-1133">Transmembrane helix</keyword>
<feature type="transmembrane region" description="Helical" evidence="1">
    <location>
        <begin position="161"/>
        <end position="179"/>
    </location>
</feature>
<keyword evidence="1" id="KW-0472">Membrane</keyword>
<dbReference type="Pfam" id="PF01569">
    <property type="entry name" value="PAP2"/>
    <property type="match status" value="1"/>
</dbReference>
<proteinExistence type="predicted"/>
<dbReference type="Proteomes" id="UP000075374">
    <property type="component" value="Unassembled WGS sequence"/>
</dbReference>
<name>A0A151ANV4_9CLOT</name>
<protein>
    <submittedName>
        <fullName evidence="3">PAP2 superfamily protein</fullName>
    </submittedName>
</protein>
<feature type="transmembrane region" description="Helical" evidence="1">
    <location>
        <begin position="54"/>
        <end position="74"/>
    </location>
</feature>
<dbReference type="InterPro" id="IPR036938">
    <property type="entry name" value="PAP2/HPO_sf"/>
</dbReference>
<gene>
    <name evidence="3" type="ORF">CLCOL_10490</name>
</gene>
<organism evidence="3 4">
    <name type="scientific">Clostridium colicanis DSM 13634</name>
    <dbReference type="NCBI Taxonomy" id="1121305"/>
    <lineage>
        <taxon>Bacteria</taxon>
        <taxon>Bacillati</taxon>
        <taxon>Bacillota</taxon>
        <taxon>Clostridia</taxon>
        <taxon>Eubacteriales</taxon>
        <taxon>Clostridiaceae</taxon>
        <taxon>Clostridium</taxon>
    </lineage>
</organism>
<dbReference type="PATRIC" id="fig|1121305.3.peg.1053"/>
<dbReference type="RefSeq" id="WP_061857926.1">
    <property type="nucleotide sequence ID" value="NZ_LTBB01000004.1"/>
</dbReference>
<dbReference type="AlphaFoldDB" id="A0A151ANV4"/>
<dbReference type="SUPFAM" id="SSF48317">
    <property type="entry name" value="Acid phosphatase/Vanadium-dependent haloperoxidase"/>
    <property type="match status" value="1"/>
</dbReference>
<dbReference type="InterPro" id="IPR000326">
    <property type="entry name" value="PAP2/HPO"/>
</dbReference>
<keyword evidence="1" id="KW-0812">Transmembrane</keyword>
<evidence type="ECO:0000313" key="3">
    <source>
        <dbReference type="EMBL" id="KYH29306.1"/>
    </source>
</evidence>
<accession>A0A151ANV4</accession>